<dbReference type="SUPFAM" id="SSF46785">
    <property type="entry name" value="Winged helix' DNA-binding domain"/>
    <property type="match status" value="1"/>
</dbReference>
<dbReference type="EMBL" id="CP157947">
    <property type="protein sequence ID" value="XBS70720.1"/>
    <property type="molecule type" value="Genomic_DNA"/>
</dbReference>
<dbReference type="GO" id="GO:0006351">
    <property type="term" value="P:DNA-templated transcription"/>
    <property type="evidence" value="ECO:0007669"/>
    <property type="project" value="TreeGrafter"/>
</dbReference>
<dbReference type="CDD" id="cd08422">
    <property type="entry name" value="PBP2_CrgA_like"/>
    <property type="match status" value="1"/>
</dbReference>
<dbReference type="Pfam" id="PF03466">
    <property type="entry name" value="LysR_substrate"/>
    <property type="match status" value="1"/>
</dbReference>
<evidence type="ECO:0000313" key="6">
    <source>
        <dbReference type="EMBL" id="XBS70720.1"/>
    </source>
</evidence>
<dbReference type="Gene3D" id="3.40.190.290">
    <property type="match status" value="1"/>
</dbReference>
<organism evidence="6">
    <name type="scientific">Acerihabitans sp. KWT182</name>
    <dbReference type="NCBI Taxonomy" id="3157919"/>
    <lineage>
        <taxon>Bacteria</taxon>
        <taxon>Pseudomonadati</taxon>
        <taxon>Pseudomonadota</taxon>
        <taxon>Gammaproteobacteria</taxon>
        <taxon>Enterobacterales</taxon>
        <taxon>Pectobacteriaceae</taxon>
        <taxon>Acerihabitans</taxon>
    </lineage>
</organism>
<dbReference type="InterPro" id="IPR005119">
    <property type="entry name" value="LysR_subst-bd"/>
</dbReference>
<keyword evidence="3" id="KW-0238">DNA-binding</keyword>
<keyword evidence="4" id="KW-0804">Transcription</keyword>
<evidence type="ECO:0000256" key="2">
    <source>
        <dbReference type="ARBA" id="ARBA00023015"/>
    </source>
</evidence>
<reference evidence="6" key="1">
    <citation type="submission" date="2024-06" db="EMBL/GenBank/DDBJ databases">
        <authorList>
            <person name="Coelho C."/>
            <person name="Bento M."/>
            <person name="Garcia E."/>
            <person name="Camelo A."/>
            <person name="Brandao I."/>
            <person name="Espirito Santo C."/>
            <person name="Trovao J."/>
            <person name="Verissimo A."/>
            <person name="Costa J."/>
            <person name="Tiago I."/>
        </authorList>
    </citation>
    <scope>NUCLEOTIDE SEQUENCE</scope>
    <source>
        <strain evidence="6">KWT182</strain>
    </source>
</reference>
<dbReference type="PANTHER" id="PTHR30537">
    <property type="entry name" value="HTH-TYPE TRANSCRIPTIONAL REGULATOR"/>
    <property type="match status" value="1"/>
</dbReference>
<evidence type="ECO:0000256" key="1">
    <source>
        <dbReference type="ARBA" id="ARBA00009437"/>
    </source>
</evidence>
<evidence type="ECO:0000259" key="5">
    <source>
        <dbReference type="PROSITE" id="PS50931"/>
    </source>
</evidence>
<dbReference type="InterPro" id="IPR000847">
    <property type="entry name" value="LysR_HTH_N"/>
</dbReference>
<dbReference type="AlphaFoldDB" id="A0AAU7QCL6"/>
<evidence type="ECO:0000256" key="4">
    <source>
        <dbReference type="ARBA" id="ARBA00023163"/>
    </source>
</evidence>
<dbReference type="InterPro" id="IPR058163">
    <property type="entry name" value="LysR-type_TF_proteobact-type"/>
</dbReference>
<sequence>MIRFDDLALFVRSAALGSFSNAAREVDLLPAQVSAAIKRLERELNIRLFARSTRSLRLTAEGEAYLPYAVDALKALREGRESLRQDSAGLFGMLHIAAPSDLGRNVLLPWINAFHHDHPGLNLRLYFSDQITDVFKDPVDVAFRYGVFDDASYVALPLSTGNHRVLVASPGYLRQWGRPGDVSDLARHNCLTFVLRGKVYNKWLLFREGEQQVAPVSGSVVSDDAEVIRRLAIDGEGIAYKSWLDVGQDVLKGHLDVLLPEYQGESLPLSLVCPHRRQLSPAVQQLYLRIKTECLSLQQVYQNRYGRQAE</sequence>
<dbReference type="InterPro" id="IPR036390">
    <property type="entry name" value="WH_DNA-bd_sf"/>
</dbReference>
<dbReference type="FunFam" id="1.10.10.10:FF:000001">
    <property type="entry name" value="LysR family transcriptional regulator"/>
    <property type="match status" value="1"/>
</dbReference>
<accession>A0AAU7QCL6</accession>
<dbReference type="SUPFAM" id="SSF53850">
    <property type="entry name" value="Periplasmic binding protein-like II"/>
    <property type="match status" value="1"/>
</dbReference>
<name>A0AAU7QCL6_9GAMM</name>
<dbReference type="GO" id="GO:0003700">
    <property type="term" value="F:DNA-binding transcription factor activity"/>
    <property type="evidence" value="ECO:0007669"/>
    <property type="project" value="InterPro"/>
</dbReference>
<dbReference type="GO" id="GO:0043565">
    <property type="term" value="F:sequence-specific DNA binding"/>
    <property type="evidence" value="ECO:0007669"/>
    <property type="project" value="TreeGrafter"/>
</dbReference>
<dbReference type="Gene3D" id="1.10.10.10">
    <property type="entry name" value="Winged helix-like DNA-binding domain superfamily/Winged helix DNA-binding domain"/>
    <property type="match status" value="1"/>
</dbReference>
<dbReference type="PROSITE" id="PS50931">
    <property type="entry name" value="HTH_LYSR"/>
    <property type="match status" value="1"/>
</dbReference>
<feature type="domain" description="HTH lysR-type" evidence="5">
    <location>
        <begin position="2"/>
        <end position="59"/>
    </location>
</feature>
<comment type="similarity">
    <text evidence="1">Belongs to the LysR transcriptional regulatory family.</text>
</comment>
<dbReference type="Pfam" id="PF00126">
    <property type="entry name" value="HTH_1"/>
    <property type="match status" value="1"/>
</dbReference>
<proteinExistence type="inferred from homology"/>
<protein>
    <submittedName>
        <fullName evidence="6">LysR family transcriptional regulator</fullName>
    </submittedName>
</protein>
<dbReference type="InterPro" id="IPR036388">
    <property type="entry name" value="WH-like_DNA-bd_sf"/>
</dbReference>
<keyword evidence="2" id="KW-0805">Transcription regulation</keyword>
<gene>
    <name evidence="6" type="ORF">ABK905_06240</name>
</gene>
<dbReference type="PANTHER" id="PTHR30537:SF21">
    <property type="entry name" value="HTH-TYPE TRANSCRIPTIONAL REGULATOR SINR-RELATED"/>
    <property type="match status" value="1"/>
</dbReference>
<evidence type="ECO:0000256" key="3">
    <source>
        <dbReference type="ARBA" id="ARBA00023125"/>
    </source>
</evidence>